<reference evidence="3" key="1">
    <citation type="journal article" date="2019" name="Int. J. Syst. Evol. Microbiol.">
        <title>The Global Catalogue of Microorganisms (GCM) 10K type strain sequencing project: providing services to taxonomists for standard genome sequencing and annotation.</title>
        <authorList>
            <consortium name="The Broad Institute Genomics Platform"/>
            <consortium name="The Broad Institute Genome Sequencing Center for Infectious Disease"/>
            <person name="Wu L."/>
            <person name="Ma J."/>
        </authorList>
    </citation>
    <scope>NUCLEOTIDE SEQUENCE [LARGE SCALE GENOMIC DNA]</scope>
    <source>
        <strain evidence="3">CCM 8725</strain>
    </source>
</reference>
<proteinExistence type="predicted"/>
<dbReference type="SUPFAM" id="SSF56112">
    <property type="entry name" value="Protein kinase-like (PK-like)"/>
    <property type="match status" value="1"/>
</dbReference>
<comment type="caution">
    <text evidence="2">The sequence shown here is derived from an EMBL/GenBank/DDBJ whole genome shotgun (WGS) entry which is preliminary data.</text>
</comment>
<gene>
    <name evidence="2" type="ORF">ACFSX3_07330</name>
</gene>
<dbReference type="RefSeq" id="WP_209989475.1">
    <property type="nucleotide sequence ID" value="NZ_JBHSVQ010000001.1"/>
</dbReference>
<feature type="domain" description="Aminoglycoside phosphotransferase" evidence="1">
    <location>
        <begin position="115"/>
        <end position="184"/>
    </location>
</feature>
<accession>A0ABW5F5Z8</accession>
<dbReference type="Proteomes" id="UP001597448">
    <property type="component" value="Unassembled WGS sequence"/>
</dbReference>
<evidence type="ECO:0000313" key="3">
    <source>
        <dbReference type="Proteomes" id="UP001597448"/>
    </source>
</evidence>
<dbReference type="InterPro" id="IPR002575">
    <property type="entry name" value="Aminoglycoside_PTrfase"/>
</dbReference>
<evidence type="ECO:0000259" key="1">
    <source>
        <dbReference type="Pfam" id="PF01636"/>
    </source>
</evidence>
<sequence length="279" mass="31725">MNPYDEEKLTGGNVNEIIRQADTVRRPIGSWSPSIHGLLQHLEQQNFAGAPKFRGTDDAGREILSFLPGEVPGNAYPELEPYMWSEETLTGLARLLRSYHDATVGFVPNSIHTEWQLPYADPEEHEVICHNDAALYNVVFQHGVPVALIDFDMAGPGPRLWDIAYTLYTSVPLAGFAPDYLTGSTVPYQADLHAADRQRRIKLFFEAYGLPVPEDLHDWLTRRLTAMCDTLKKEAEANNPAFVKMVKEGHLAHYERELQFIADHYSEWTNASRFEKRKK</sequence>
<keyword evidence="3" id="KW-1185">Reference proteome</keyword>
<dbReference type="InterPro" id="IPR011009">
    <property type="entry name" value="Kinase-like_dom_sf"/>
</dbReference>
<protein>
    <submittedName>
        <fullName evidence="2">Phosphotransferase</fullName>
    </submittedName>
</protein>
<name>A0ABW5F5Z8_9BACL</name>
<organism evidence="2 3">
    <name type="scientific">Paenibacillus rhizoplanae</name>
    <dbReference type="NCBI Taxonomy" id="1917181"/>
    <lineage>
        <taxon>Bacteria</taxon>
        <taxon>Bacillati</taxon>
        <taxon>Bacillota</taxon>
        <taxon>Bacilli</taxon>
        <taxon>Bacillales</taxon>
        <taxon>Paenibacillaceae</taxon>
        <taxon>Paenibacillus</taxon>
    </lineage>
</organism>
<dbReference type="EMBL" id="JBHUKY010000018">
    <property type="protein sequence ID" value="MFD2409676.1"/>
    <property type="molecule type" value="Genomic_DNA"/>
</dbReference>
<evidence type="ECO:0000313" key="2">
    <source>
        <dbReference type="EMBL" id="MFD2409676.1"/>
    </source>
</evidence>
<dbReference type="Gene3D" id="3.90.1200.10">
    <property type="match status" value="1"/>
</dbReference>
<dbReference type="Pfam" id="PF01636">
    <property type="entry name" value="APH"/>
    <property type="match status" value="1"/>
</dbReference>